<evidence type="ECO:0000313" key="4">
    <source>
        <dbReference type="Proteomes" id="UP000235025"/>
    </source>
</evidence>
<reference evidence="3 4" key="1">
    <citation type="submission" date="2017-07" db="EMBL/GenBank/DDBJ databases">
        <title>Genomes of Fischerella (Mastigocladus) sp. strains.</title>
        <authorList>
            <person name="Miller S.R."/>
        </authorList>
    </citation>
    <scope>NUCLEOTIDE SEQUENCE [LARGE SCALE GENOMIC DNA]</scope>
    <source>
        <strain evidence="3 4">CCMEE 5268</strain>
    </source>
</reference>
<comment type="similarity">
    <text evidence="1">Belongs to the CapA family.</text>
</comment>
<dbReference type="SUPFAM" id="SSF56300">
    <property type="entry name" value="Metallo-dependent phosphatases"/>
    <property type="match status" value="1"/>
</dbReference>
<dbReference type="EMBL" id="NMQA01000064">
    <property type="protein sequence ID" value="PLZ99694.1"/>
    <property type="molecule type" value="Genomic_DNA"/>
</dbReference>
<dbReference type="InterPro" id="IPR052169">
    <property type="entry name" value="CW_Biosynth-Accessory"/>
</dbReference>
<comment type="caution">
    <text evidence="3">The sequence shown here is derived from an EMBL/GenBank/DDBJ whole genome shotgun (WGS) entry which is preliminary data.</text>
</comment>
<proteinExistence type="inferred from homology"/>
<dbReference type="Gene3D" id="3.60.21.10">
    <property type="match status" value="1"/>
</dbReference>
<dbReference type="PANTHER" id="PTHR33393">
    <property type="entry name" value="POLYGLUTAMINE SYNTHESIS ACCESSORY PROTEIN RV0574C-RELATED"/>
    <property type="match status" value="1"/>
</dbReference>
<feature type="domain" description="Capsule synthesis protein CapA" evidence="2">
    <location>
        <begin position="6"/>
        <end position="253"/>
    </location>
</feature>
<dbReference type="CDD" id="cd07381">
    <property type="entry name" value="MPP_CapA"/>
    <property type="match status" value="1"/>
</dbReference>
<dbReference type="InterPro" id="IPR019079">
    <property type="entry name" value="Capsule_synth_CapA"/>
</dbReference>
<dbReference type="SMART" id="SM00854">
    <property type="entry name" value="PGA_cap"/>
    <property type="match status" value="1"/>
</dbReference>
<evidence type="ECO:0000313" key="3">
    <source>
        <dbReference type="EMBL" id="PLZ99694.1"/>
    </source>
</evidence>
<evidence type="ECO:0000259" key="2">
    <source>
        <dbReference type="SMART" id="SM00854"/>
    </source>
</evidence>
<dbReference type="PANTHER" id="PTHR33393:SF11">
    <property type="entry name" value="POLYGLUTAMINE SYNTHESIS ACCESSORY PROTEIN RV0574C-RELATED"/>
    <property type="match status" value="1"/>
</dbReference>
<dbReference type="AlphaFoldDB" id="A0A2N6KJC5"/>
<dbReference type="Pfam" id="PF09587">
    <property type="entry name" value="PGA_cap"/>
    <property type="match status" value="1"/>
</dbReference>
<name>A0A2N6KJC5_9CYAN</name>
<sequence>MVKSVTLAFIGDVMLGRGVNEEIPRRLPESFWGDVLPILRGADAVIANLECAITQYTQKCSRTPKVFYFRADPVAVQVIRVANIQCVSLANNHSLDFDDQGLLDTLKYLDAAGIHHVGAGRDISQATIPVIMDIAGLRVGIIAITDNEPDFAATKDSPGTNYLEINSHPLTLSLIESAVVQLRQAGVKLVILSAHWGANMVISPPPHFRRFARAVVDRGVDIFHGHSAHVFQGVERYKQGLIFYDTGDFLDDYVIDPVLRNDWSFVFLVEVGDRGLHKLRLIPVHLSYAQVNLAKGTEFNTICDRMQSLCAAFNTNLRQTSEGLEVKL</sequence>
<dbReference type="Proteomes" id="UP000235025">
    <property type="component" value="Unassembled WGS sequence"/>
</dbReference>
<dbReference type="InterPro" id="IPR029052">
    <property type="entry name" value="Metallo-depent_PP-like"/>
</dbReference>
<organism evidence="3 4">
    <name type="scientific">Fischerella thermalis CCMEE 5268</name>
    <dbReference type="NCBI Taxonomy" id="2019662"/>
    <lineage>
        <taxon>Bacteria</taxon>
        <taxon>Bacillati</taxon>
        <taxon>Cyanobacteriota</taxon>
        <taxon>Cyanophyceae</taxon>
        <taxon>Nostocales</taxon>
        <taxon>Hapalosiphonaceae</taxon>
        <taxon>Fischerella</taxon>
    </lineage>
</organism>
<accession>A0A2N6KJC5</accession>
<protein>
    <submittedName>
        <fullName evidence="3">Poly-gamma-glutamate biosynthesis protein</fullName>
    </submittedName>
</protein>
<dbReference type="RefSeq" id="WP_102171926.1">
    <property type="nucleotide sequence ID" value="NZ_NMQA01000064.1"/>
</dbReference>
<gene>
    <name evidence="3" type="ORF">CEN50_06300</name>
</gene>
<evidence type="ECO:0000256" key="1">
    <source>
        <dbReference type="ARBA" id="ARBA00005662"/>
    </source>
</evidence>